<accession>D6ZB74</accession>
<dbReference type="KEGG" id="srt:Srot_0346"/>
<sequence length="112" mass="11295">MQAAEVRRIGAAVQGDGNRVGQIGADVAAAAELLACALSDTPVAPQAHGMSSGFGQLAESMNQYHDYLAAFGQALIAAAATYEKTDERNARAFAAGDSASGQAGAAFLGHNN</sequence>
<name>D6ZB74_SEGRD</name>
<evidence type="ECO:0000313" key="1">
    <source>
        <dbReference type="EMBL" id="ADG96833.1"/>
    </source>
</evidence>
<dbReference type="AlphaFoldDB" id="D6ZB74"/>
<dbReference type="SUPFAM" id="SSF140453">
    <property type="entry name" value="EsxAB dimer-like"/>
    <property type="match status" value="1"/>
</dbReference>
<proteinExistence type="predicted"/>
<keyword evidence="2" id="KW-1185">Reference proteome</keyword>
<dbReference type="HOGENOM" id="CLU_2144089_0_0_11"/>
<evidence type="ECO:0008006" key="3">
    <source>
        <dbReference type="Google" id="ProtNLM"/>
    </source>
</evidence>
<organism evidence="1 2">
    <name type="scientific">Segniliparus rotundus (strain ATCC BAA-972 / CDC 1076 / CIP 108378 / DSM 44985 / JCM 13578)</name>
    <dbReference type="NCBI Taxonomy" id="640132"/>
    <lineage>
        <taxon>Bacteria</taxon>
        <taxon>Bacillati</taxon>
        <taxon>Actinomycetota</taxon>
        <taxon>Actinomycetes</taxon>
        <taxon>Mycobacteriales</taxon>
        <taxon>Segniliparaceae</taxon>
        <taxon>Segniliparus</taxon>
    </lineage>
</organism>
<dbReference type="RefSeq" id="WP_013137289.1">
    <property type="nucleotide sequence ID" value="NC_014168.1"/>
</dbReference>
<dbReference type="EMBL" id="CP001958">
    <property type="protein sequence ID" value="ADG96833.1"/>
    <property type="molecule type" value="Genomic_DNA"/>
</dbReference>
<dbReference type="Proteomes" id="UP000002247">
    <property type="component" value="Chromosome"/>
</dbReference>
<evidence type="ECO:0000313" key="2">
    <source>
        <dbReference type="Proteomes" id="UP000002247"/>
    </source>
</evidence>
<reference evidence="1 2" key="1">
    <citation type="journal article" date="2010" name="Stand. Genomic Sci.">
        <title>Complete genome sequence of Segniliparus rotundus type strain (CDC 1076).</title>
        <authorList>
            <person name="Sikorski J."/>
            <person name="Lapidus A."/>
            <person name="Copeland A."/>
            <person name="Misra M."/>
            <person name="Glavina Del Rio T."/>
            <person name="Nolan M."/>
            <person name="Lucas S."/>
            <person name="Chen F."/>
            <person name="Tice H."/>
            <person name="Cheng J.F."/>
            <person name="Jando M."/>
            <person name="Schneider S."/>
            <person name="Bruce D."/>
            <person name="Goodwin L."/>
            <person name="Pitluck S."/>
            <person name="Liolios K."/>
            <person name="Mikhailova N."/>
            <person name="Pati A."/>
            <person name="Ivanova N."/>
            <person name="Mavromatis K."/>
            <person name="Chen A."/>
            <person name="Palaniappan K."/>
            <person name="Chertkov O."/>
            <person name="Land M."/>
            <person name="Hauser L."/>
            <person name="Chang Y.J."/>
            <person name="Jeffries C.D."/>
            <person name="Brettin T."/>
            <person name="Detter J.C."/>
            <person name="Han C."/>
            <person name="Rohde M."/>
            <person name="Goker M."/>
            <person name="Bristow J."/>
            <person name="Eisen J.A."/>
            <person name="Markowitz V."/>
            <person name="Hugenholtz P."/>
            <person name="Kyrpides N.C."/>
            <person name="Klenk H.P."/>
        </authorList>
    </citation>
    <scope>NUCLEOTIDE SEQUENCE [LARGE SCALE GENOMIC DNA]</scope>
    <source>
        <strain evidence="2">ATCC BAA-972 / CDC 1076 / CIP 108378 / DSM 44985 / JCM 13578</strain>
    </source>
</reference>
<gene>
    <name evidence="1" type="ordered locus">Srot_0346</name>
</gene>
<dbReference type="InterPro" id="IPR036689">
    <property type="entry name" value="ESAT-6-like_sf"/>
</dbReference>
<protein>
    <recommendedName>
        <fullName evidence="3">ESX-1 secretion-associated protein</fullName>
    </recommendedName>
</protein>
<dbReference type="STRING" id="640132.Srot_0346"/>